<evidence type="ECO:0000313" key="2">
    <source>
        <dbReference type="Proteomes" id="UP000789375"/>
    </source>
</evidence>
<reference evidence="1" key="1">
    <citation type="submission" date="2021-06" db="EMBL/GenBank/DDBJ databases">
        <authorList>
            <person name="Kallberg Y."/>
            <person name="Tangrot J."/>
            <person name="Rosling A."/>
        </authorList>
    </citation>
    <scope>NUCLEOTIDE SEQUENCE</scope>
    <source>
        <strain evidence="1">87-6 pot B 2015</strain>
    </source>
</reference>
<organism evidence="1 2">
    <name type="scientific">Funneliformis mosseae</name>
    <name type="common">Endomycorrhizal fungus</name>
    <name type="synonym">Glomus mosseae</name>
    <dbReference type="NCBI Taxonomy" id="27381"/>
    <lineage>
        <taxon>Eukaryota</taxon>
        <taxon>Fungi</taxon>
        <taxon>Fungi incertae sedis</taxon>
        <taxon>Mucoromycota</taxon>
        <taxon>Glomeromycotina</taxon>
        <taxon>Glomeromycetes</taxon>
        <taxon>Glomerales</taxon>
        <taxon>Glomeraceae</taxon>
        <taxon>Funneliformis</taxon>
    </lineage>
</organism>
<comment type="caution">
    <text evidence="1">The sequence shown here is derived from an EMBL/GenBank/DDBJ whole genome shotgun (WGS) entry which is preliminary data.</text>
</comment>
<evidence type="ECO:0000313" key="1">
    <source>
        <dbReference type="EMBL" id="CAG8598164.1"/>
    </source>
</evidence>
<protein>
    <submittedName>
        <fullName evidence="1">9977_t:CDS:1</fullName>
    </submittedName>
</protein>
<dbReference type="AlphaFoldDB" id="A0A9N9CE51"/>
<dbReference type="Proteomes" id="UP000789375">
    <property type="component" value="Unassembled WGS sequence"/>
</dbReference>
<gene>
    <name evidence="1" type="ORF">FMOSSE_LOCUS8801</name>
</gene>
<sequence length="112" mass="13371">MTKKRNHKTNKRALTEKNYQDNIDEIFEDNRREKKYLEIKIKLLLLIEILKNYFNINIDEIDCNHICQRKRSSTSNANTHLTAAHNKTKSTQFYNEIFIENESQLSPLDINT</sequence>
<accession>A0A9N9CE51</accession>
<keyword evidence="2" id="KW-1185">Reference proteome</keyword>
<proteinExistence type="predicted"/>
<dbReference type="EMBL" id="CAJVPP010002385">
    <property type="protein sequence ID" value="CAG8598164.1"/>
    <property type="molecule type" value="Genomic_DNA"/>
</dbReference>
<name>A0A9N9CE51_FUNMO</name>